<sequence length="96" mass="10903">GLILNSLLLYLIVKCRKPSLGNYRNQLKIFACNDITMLVLHAIVKPATYSSGSALGVFSRTFPENKHLIAMSNAFMTISFSLMNINFLHRNWSVRR</sequence>
<dbReference type="PANTHER" id="PTHR45907:SF16">
    <property type="entry name" value="SERPENTINE RECEPTOR, CLASS J"/>
    <property type="match status" value="1"/>
</dbReference>
<proteinExistence type="predicted"/>
<keyword evidence="1" id="KW-0812">Transmembrane</keyword>
<reference evidence="4" key="1">
    <citation type="submission" date="2022-10" db="EMBL/GenBank/DDBJ databases">
        <title>Genome assembly of Pristionchus species.</title>
        <authorList>
            <person name="Yoshida K."/>
            <person name="Sommer R.J."/>
        </authorList>
    </citation>
    <scope>NUCLEOTIDE SEQUENCE [LARGE SCALE GENOMIC DNA]</scope>
    <source>
        <strain evidence="4">RS5460</strain>
    </source>
</reference>
<organism evidence="3 4">
    <name type="scientific">Pristionchus mayeri</name>
    <dbReference type="NCBI Taxonomy" id="1317129"/>
    <lineage>
        <taxon>Eukaryota</taxon>
        <taxon>Metazoa</taxon>
        <taxon>Ecdysozoa</taxon>
        <taxon>Nematoda</taxon>
        <taxon>Chromadorea</taxon>
        <taxon>Rhabditida</taxon>
        <taxon>Rhabditina</taxon>
        <taxon>Diplogasteromorpha</taxon>
        <taxon>Diplogasteroidea</taxon>
        <taxon>Neodiplogasteridae</taxon>
        <taxon>Pristionchus</taxon>
    </lineage>
</organism>
<comment type="caution">
    <text evidence="3">The sequence shown here is derived from an EMBL/GenBank/DDBJ whole genome shotgun (WGS) entry which is preliminary data.</text>
</comment>
<dbReference type="PANTHER" id="PTHR45907">
    <property type="entry name" value="SERPENTINE RECEPTOR, CLASS J"/>
    <property type="match status" value="1"/>
</dbReference>
<gene>
    <name evidence="3" type="ORF">PMAYCL1PPCAC_32286</name>
</gene>
<evidence type="ECO:0000256" key="2">
    <source>
        <dbReference type="SAM" id="SignalP"/>
    </source>
</evidence>
<dbReference type="EMBL" id="BTRK01000006">
    <property type="protein sequence ID" value="GMR62091.1"/>
    <property type="molecule type" value="Genomic_DNA"/>
</dbReference>
<dbReference type="Pfam" id="PF10326">
    <property type="entry name" value="7TM_GPCR_Str"/>
    <property type="match status" value="1"/>
</dbReference>
<keyword evidence="1" id="KW-1133">Transmembrane helix</keyword>
<feature type="transmembrane region" description="Helical" evidence="1">
    <location>
        <begin position="68"/>
        <end position="88"/>
    </location>
</feature>
<keyword evidence="2" id="KW-0732">Signal</keyword>
<evidence type="ECO:0000313" key="3">
    <source>
        <dbReference type="EMBL" id="GMR62091.1"/>
    </source>
</evidence>
<evidence type="ECO:0000256" key="1">
    <source>
        <dbReference type="SAM" id="Phobius"/>
    </source>
</evidence>
<feature type="signal peptide" evidence="2">
    <location>
        <begin position="1"/>
        <end position="15"/>
    </location>
</feature>
<dbReference type="InterPro" id="IPR019428">
    <property type="entry name" value="7TM_GPCR_serpentine_rcpt_Str"/>
</dbReference>
<name>A0AAN5DEF8_9BILA</name>
<protein>
    <recommendedName>
        <fullName evidence="5">G protein-coupled receptor</fullName>
    </recommendedName>
</protein>
<dbReference type="Proteomes" id="UP001328107">
    <property type="component" value="Unassembled WGS sequence"/>
</dbReference>
<accession>A0AAN5DEF8</accession>
<dbReference type="AlphaFoldDB" id="A0AAN5DEF8"/>
<feature type="chain" id="PRO_5042888049" description="G protein-coupled receptor" evidence="2">
    <location>
        <begin position="16"/>
        <end position="96"/>
    </location>
</feature>
<feature type="non-terminal residue" evidence="3">
    <location>
        <position position="1"/>
    </location>
</feature>
<dbReference type="InterPro" id="IPR019423">
    <property type="entry name" value="7TM_GPCR_serpentine_rcpt_Srj"/>
</dbReference>
<evidence type="ECO:0008006" key="5">
    <source>
        <dbReference type="Google" id="ProtNLM"/>
    </source>
</evidence>
<evidence type="ECO:0000313" key="4">
    <source>
        <dbReference type="Proteomes" id="UP001328107"/>
    </source>
</evidence>
<keyword evidence="1" id="KW-0472">Membrane</keyword>
<keyword evidence="4" id="KW-1185">Reference proteome</keyword>